<dbReference type="OrthoDB" id="2313808at2"/>
<organism evidence="1 2">
    <name type="scientific">Anaerovirgula multivorans</name>
    <dbReference type="NCBI Taxonomy" id="312168"/>
    <lineage>
        <taxon>Bacteria</taxon>
        <taxon>Bacillati</taxon>
        <taxon>Bacillota</taxon>
        <taxon>Clostridia</taxon>
        <taxon>Peptostreptococcales</taxon>
        <taxon>Natronincolaceae</taxon>
        <taxon>Anaerovirgula</taxon>
    </lineage>
</organism>
<dbReference type="Proteomes" id="UP000198304">
    <property type="component" value="Unassembled WGS sequence"/>
</dbReference>
<keyword evidence="2" id="KW-1185">Reference proteome</keyword>
<dbReference type="AlphaFoldDB" id="A0A239JFG4"/>
<name>A0A239JFG4_9FIRM</name>
<dbReference type="RefSeq" id="WP_089284972.1">
    <property type="nucleotide sequence ID" value="NZ_FZOJ01000035.1"/>
</dbReference>
<proteinExistence type="predicted"/>
<protein>
    <recommendedName>
        <fullName evidence="3">50S ribosomal protein L29</fullName>
    </recommendedName>
</protein>
<dbReference type="EMBL" id="FZOJ01000035">
    <property type="protein sequence ID" value="SNT04565.1"/>
    <property type="molecule type" value="Genomic_DNA"/>
</dbReference>
<evidence type="ECO:0000313" key="1">
    <source>
        <dbReference type="EMBL" id="SNT04565.1"/>
    </source>
</evidence>
<accession>A0A239JFG4</accession>
<sequence length="67" mass="7608">MQDFTVEELSQAHRALLSTLHKCEKMDVTKLGKSQQTLLVRRIAALKVALTLIEKEQTQKENGEKSL</sequence>
<evidence type="ECO:0008006" key="3">
    <source>
        <dbReference type="Google" id="ProtNLM"/>
    </source>
</evidence>
<reference evidence="1 2" key="1">
    <citation type="submission" date="2017-06" db="EMBL/GenBank/DDBJ databases">
        <authorList>
            <person name="Kim H.J."/>
            <person name="Triplett B.A."/>
        </authorList>
    </citation>
    <scope>NUCLEOTIDE SEQUENCE [LARGE SCALE GENOMIC DNA]</scope>
    <source>
        <strain evidence="1 2">SCA</strain>
    </source>
</reference>
<evidence type="ECO:0000313" key="2">
    <source>
        <dbReference type="Proteomes" id="UP000198304"/>
    </source>
</evidence>
<gene>
    <name evidence="1" type="ORF">SAMN05446037_103526</name>
</gene>